<feature type="region of interest" description="Disordered" evidence="2">
    <location>
        <begin position="302"/>
        <end position="321"/>
    </location>
</feature>
<feature type="region of interest" description="Disordered" evidence="2">
    <location>
        <begin position="327"/>
        <end position="346"/>
    </location>
</feature>
<evidence type="ECO:0000256" key="2">
    <source>
        <dbReference type="SAM" id="MobiDB-lite"/>
    </source>
</evidence>
<feature type="domain" description="Peptidase C14 caspase" evidence="3">
    <location>
        <begin position="115"/>
        <end position="277"/>
    </location>
</feature>
<dbReference type="OrthoDB" id="300709at2759"/>
<dbReference type="InterPro" id="IPR036291">
    <property type="entry name" value="NAD(P)-bd_dom_sf"/>
</dbReference>
<sequence length="635" mass="69643">MEEAQEQAEKYIPADVRLISGCRDEQTSADVSNVADFKLPDPSGKAGGACTSAMLQVLYADHTDTSEDLTFEEVILKIRDNLSENFSQIPQLSSSRNMNVNEKFHIVPDEFEGTKRAVMIGINYVGQDGELSGCHNDVNNMMEYLLEVHGFEHENITLLMDDDDDDHIEPTKENILAAYEKLVEETEEGDVVFCHFSGHGGRLKDDDGDEDDGFDESLVPLDYSTGGQIRDDDLLTNLVRKMPSGVTMTCVFDCCHSGTVLDLPFVFIGDGEHEAMESAEGYNFGGGGGDDDEEFVDDENENNNAAAASPPPKKKSGGFCCFGGKEEESDDEFDGEEGEDGKPPGHRKVIVIGASGMVGRAVLPVLVFRYGEHLQVYAGTRDPSSFEAVKGVNVVKADMADKKSLTKTLKHFDRAMIIVPNNRPDLAANALEAADSAKSINFVLVLSVLTAPLTDTIFGKHFNEIETKAKQVFPASYCILRCPVFIDSLLTYAESIKEDGSFSDPRDPDMPFTPIAVRDVARAASDILAKPNQNAEKTYKLVCAPFSLHDQAAALSSVLEKAITVSTIEYEACRDGYLEQGYPEWQVDGTLEVFKLIDEGNEITNEAESGDFEEITDSKATTIEEWCQINASKFM</sequence>
<name>A0A9N8EBB6_9STRA</name>
<dbReference type="EMBL" id="CAICTM010000758">
    <property type="protein sequence ID" value="CAB9516074.1"/>
    <property type="molecule type" value="Genomic_DNA"/>
</dbReference>
<dbReference type="InterPro" id="IPR011600">
    <property type="entry name" value="Pept_C14_caspase"/>
</dbReference>
<accession>A0A9N8EBB6</accession>
<dbReference type="Gene3D" id="3.40.50.720">
    <property type="entry name" value="NAD(P)-binding Rossmann-like Domain"/>
    <property type="match status" value="1"/>
</dbReference>
<dbReference type="Pfam" id="PF00656">
    <property type="entry name" value="Peptidase_C14"/>
    <property type="match status" value="2"/>
</dbReference>
<evidence type="ECO:0000256" key="1">
    <source>
        <dbReference type="ARBA" id="ARBA00009005"/>
    </source>
</evidence>
<evidence type="ECO:0000259" key="3">
    <source>
        <dbReference type="Pfam" id="PF00656"/>
    </source>
</evidence>
<dbReference type="Gene3D" id="3.90.25.10">
    <property type="entry name" value="UDP-galactose 4-epimerase, domain 1"/>
    <property type="match status" value="1"/>
</dbReference>
<proteinExistence type="inferred from homology"/>
<dbReference type="Proteomes" id="UP001153069">
    <property type="component" value="Unassembled WGS sequence"/>
</dbReference>
<comment type="similarity">
    <text evidence="1">Belongs to the peptidase C14B family.</text>
</comment>
<dbReference type="InterPro" id="IPR008030">
    <property type="entry name" value="NmrA-like"/>
</dbReference>
<evidence type="ECO:0000313" key="6">
    <source>
        <dbReference type="Proteomes" id="UP001153069"/>
    </source>
</evidence>
<dbReference type="Pfam" id="PF05368">
    <property type="entry name" value="NmrA"/>
    <property type="match status" value="1"/>
</dbReference>
<feature type="region of interest" description="Disordered" evidence="2">
    <location>
        <begin position="278"/>
        <end position="297"/>
    </location>
</feature>
<reference evidence="5" key="1">
    <citation type="submission" date="2020-06" db="EMBL/GenBank/DDBJ databases">
        <authorList>
            <consortium name="Plant Systems Biology data submission"/>
        </authorList>
    </citation>
    <scope>NUCLEOTIDE SEQUENCE</scope>
    <source>
        <strain evidence="5">D6</strain>
    </source>
</reference>
<dbReference type="GO" id="GO:0004197">
    <property type="term" value="F:cysteine-type endopeptidase activity"/>
    <property type="evidence" value="ECO:0007669"/>
    <property type="project" value="InterPro"/>
</dbReference>
<protein>
    <submittedName>
        <fullName evidence="5">Metacaspase-1</fullName>
    </submittedName>
</protein>
<feature type="compositionally biased region" description="Acidic residues" evidence="2">
    <location>
        <begin position="327"/>
        <end position="339"/>
    </location>
</feature>
<dbReference type="GO" id="GO:0005737">
    <property type="term" value="C:cytoplasm"/>
    <property type="evidence" value="ECO:0007669"/>
    <property type="project" value="TreeGrafter"/>
</dbReference>
<feature type="domain" description="Peptidase C14 caspase" evidence="3">
    <location>
        <begin position="7"/>
        <end position="95"/>
    </location>
</feature>
<dbReference type="GO" id="GO:0006508">
    <property type="term" value="P:proteolysis"/>
    <property type="evidence" value="ECO:0007669"/>
    <property type="project" value="InterPro"/>
</dbReference>
<dbReference type="PANTHER" id="PTHR48104:SF30">
    <property type="entry name" value="METACASPASE-1"/>
    <property type="match status" value="1"/>
</dbReference>
<comment type="caution">
    <text evidence="5">The sequence shown here is derived from an EMBL/GenBank/DDBJ whole genome shotgun (WGS) entry which is preliminary data.</text>
</comment>
<dbReference type="AlphaFoldDB" id="A0A9N8EBB6"/>
<dbReference type="InterPro" id="IPR050452">
    <property type="entry name" value="Metacaspase"/>
</dbReference>
<evidence type="ECO:0000259" key="4">
    <source>
        <dbReference type="Pfam" id="PF05368"/>
    </source>
</evidence>
<organism evidence="5 6">
    <name type="scientific">Seminavis robusta</name>
    <dbReference type="NCBI Taxonomy" id="568900"/>
    <lineage>
        <taxon>Eukaryota</taxon>
        <taxon>Sar</taxon>
        <taxon>Stramenopiles</taxon>
        <taxon>Ochrophyta</taxon>
        <taxon>Bacillariophyta</taxon>
        <taxon>Bacillariophyceae</taxon>
        <taxon>Bacillariophycidae</taxon>
        <taxon>Naviculales</taxon>
        <taxon>Naviculaceae</taxon>
        <taxon>Seminavis</taxon>
    </lineage>
</organism>
<feature type="domain" description="NmrA-like" evidence="4">
    <location>
        <begin position="347"/>
        <end position="626"/>
    </location>
</feature>
<dbReference type="PANTHER" id="PTHR48104">
    <property type="entry name" value="METACASPASE-4"/>
    <property type="match status" value="1"/>
</dbReference>
<gene>
    <name evidence="5" type="ORF">SEMRO_759_G198180.1</name>
</gene>
<keyword evidence="6" id="KW-1185">Reference proteome</keyword>
<evidence type="ECO:0000313" key="5">
    <source>
        <dbReference type="EMBL" id="CAB9516074.1"/>
    </source>
</evidence>
<dbReference type="SUPFAM" id="SSF51735">
    <property type="entry name" value="NAD(P)-binding Rossmann-fold domains"/>
    <property type="match status" value="1"/>
</dbReference>
<dbReference type="Gene3D" id="3.40.50.12660">
    <property type="match status" value="2"/>
</dbReference>